<dbReference type="PANTHER" id="PTHR24006">
    <property type="entry name" value="UBIQUITIN CARBOXYL-TERMINAL HYDROLASE"/>
    <property type="match status" value="1"/>
</dbReference>
<organism evidence="2 3">
    <name type="scientific">Hibiscus sabdariffa</name>
    <name type="common">roselle</name>
    <dbReference type="NCBI Taxonomy" id="183260"/>
    <lineage>
        <taxon>Eukaryota</taxon>
        <taxon>Viridiplantae</taxon>
        <taxon>Streptophyta</taxon>
        <taxon>Embryophyta</taxon>
        <taxon>Tracheophyta</taxon>
        <taxon>Spermatophyta</taxon>
        <taxon>Magnoliopsida</taxon>
        <taxon>eudicotyledons</taxon>
        <taxon>Gunneridae</taxon>
        <taxon>Pentapetalae</taxon>
        <taxon>rosids</taxon>
        <taxon>malvids</taxon>
        <taxon>Malvales</taxon>
        <taxon>Malvaceae</taxon>
        <taxon>Malvoideae</taxon>
        <taxon>Hibiscus</taxon>
    </lineage>
</organism>
<dbReference type="EMBL" id="JBBPBN010000016">
    <property type="protein sequence ID" value="KAK9021572.1"/>
    <property type="molecule type" value="Genomic_DNA"/>
</dbReference>
<reference evidence="2 3" key="1">
    <citation type="journal article" date="2024" name="G3 (Bethesda)">
        <title>Genome assembly of Hibiscus sabdariffa L. provides insights into metabolisms of medicinal natural products.</title>
        <authorList>
            <person name="Kim T."/>
        </authorList>
    </citation>
    <scope>NUCLEOTIDE SEQUENCE [LARGE SCALE GENOMIC DNA]</scope>
    <source>
        <strain evidence="2">TK-2024</strain>
        <tissue evidence="2">Old leaves</tissue>
    </source>
</reference>
<dbReference type="InterPro" id="IPR038765">
    <property type="entry name" value="Papain-like_cys_pep_sf"/>
</dbReference>
<evidence type="ECO:0000313" key="3">
    <source>
        <dbReference type="Proteomes" id="UP001396334"/>
    </source>
</evidence>
<evidence type="ECO:0000313" key="2">
    <source>
        <dbReference type="EMBL" id="KAK9021572.1"/>
    </source>
</evidence>
<dbReference type="SUPFAM" id="SSF54001">
    <property type="entry name" value="Cysteine proteinases"/>
    <property type="match status" value="1"/>
</dbReference>
<dbReference type="InterPro" id="IPR050164">
    <property type="entry name" value="Peptidase_C19"/>
</dbReference>
<sequence length="183" mass="21223">MKGTVVQGTIQLLFEGHHMNYIECINVDYKSTRKESFHGIYSFLIHYVEVERLEGDNKYHAEEHGLQDAKKGVLFIDFPPVLQLQLKRFEYDFMRDKVVKQDEAMLVPHSDIVEDPQPVSTTKMQTLCNSTKMLRLRSIPTRDQQTDTKTAIFGLSLAPIWLARLALKFFEREKGFILPTSES</sequence>
<proteinExistence type="predicted"/>
<protein>
    <recommendedName>
        <fullName evidence="1">Peptidase C19 ubiquitin carboxyl-terminal hydrolase domain-containing protein</fullName>
    </recommendedName>
</protein>
<evidence type="ECO:0000259" key="1">
    <source>
        <dbReference type="Pfam" id="PF00443"/>
    </source>
</evidence>
<comment type="caution">
    <text evidence="2">The sequence shown here is derived from an EMBL/GenBank/DDBJ whole genome shotgun (WGS) entry which is preliminary data.</text>
</comment>
<dbReference type="InterPro" id="IPR001394">
    <property type="entry name" value="Peptidase_C19_UCH"/>
</dbReference>
<gene>
    <name evidence="2" type="ORF">V6N11_011555</name>
</gene>
<accession>A0ABR2S8V9</accession>
<dbReference type="Gene3D" id="2.20.210.10">
    <property type="entry name" value="ubp-family deubiquitinating enzyme superfamily"/>
    <property type="match status" value="1"/>
</dbReference>
<feature type="domain" description="Peptidase C19 ubiquitin carboxyl-terminal hydrolase" evidence="1">
    <location>
        <begin position="8"/>
        <end position="108"/>
    </location>
</feature>
<name>A0ABR2S8V9_9ROSI</name>
<dbReference type="Proteomes" id="UP001396334">
    <property type="component" value="Unassembled WGS sequence"/>
</dbReference>
<dbReference type="Pfam" id="PF00443">
    <property type="entry name" value="UCH"/>
    <property type="match status" value="1"/>
</dbReference>
<dbReference type="PANTHER" id="PTHR24006:SF644">
    <property type="entry name" value="UBIQUITIN CARBOXYL-TERMINAL HYDROLASE 7"/>
    <property type="match status" value="1"/>
</dbReference>
<keyword evidence="3" id="KW-1185">Reference proteome</keyword>